<reference evidence="1 2" key="1">
    <citation type="submission" date="2014-02" db="EMBL/GenBank/DDBJ databases">
        <title>Transposable element dynamics among asymbiotic and ectomycorrhizal Amanita fungi.</title>
        <authorList>
            <consortium name="DOE Joint Genome Institute"/>
            <person name="Hess J."/>
            <person name="Skrede I."/>
            <person name="Wolfe B."/>
            <person name="LaButti K."/>
            <person name="Ohm R.A."/>
            <person name="Grigoriev I.V."/>
            <person name="Pringle A."/>
        </authorList>
    </citation>
    <scope>NUCLEOTIDE SEQUENCE [LARGE SCALE GENOMIC DNA]</scope>
    <source>
        <strain evidence="1 2">SKay4041</strain>
    </source>
</reference>
<sequence>MAAGGGAEDEANATLGASLITLSQTRFKGISFTRRFLPYGLRSTAIDSHRMMFIRWEKKKKKNSRVASL</sequence>
<feature type="non-terminal residue" evidence="1">
    <location>
        <position position="69"/>
    </location>
</feature>
<dbReference type="EMBL" id="KZ302076">
    <property type="protein sequence ID" value="PFH48113.1"/>
    <property type="molecule type" value="Genomic_DNA"/>
</dbReference>
<keyword evidence="2" id="KW-1185">Reference proteome</keyword>
<protein>
    <submittedName>
        <fullName evidence="1">Uncharacterized protein</fullName>
    </submittedName>
</protein>
<proteinExistence type="predicted"/>
<evidence type="ECO:0000313" key="1">
    <source>
        <dbReference type="EMBL" id="PFH48113.1"/>
    </source>
</evidence>
<dbReference type="AlphaFoldDB" id="A0A2A9NKB2"/>
<accession>A0A2A9NKB2</accession>
<evidence type="ECO:0000313" key="2">
    <source>
        <dbReference type="Proteomes" id="UP000242287"/>
    </source>
</evidence>
<gene>
    <name evidence="1" type="ORF">AMATHDRAFT_66210</name>
</gene>
<organism evidence="1 2">
    <name type="scientific">Amanita thiersii Skay4041</name>
    <dbReference type="NCBI Taxonomy" id="703135"/>
    <lineage>
        <taxon>Eukaryota</taxon>
        <taxon>Fungi</taxon>
        <taxon>Dikarya</taxon>
        <taxon>Basidiomycota</taxon>
        <taxon>Agaricomycotina</taxon>
        <taxon>Agaricomycetes</taxon>
        <taxon>Agaricomycetidae</taxon>
        <taxon>Agaricales</taxon>
        <taxon>Pluteineae</taxon>
        <taxon>Amanitaceae</taxon>
        <taxon>Amanita</taxon>
    </lineage>
</organism>
<name>A0A2A9NKB2_9AGAR</name>
<dbReference type="Proteomes" id="UP000242287">
    <property type="component" value="Unassembled WGS sequence"/>
</dbReference>